<protein>
    <submittedName>
        <fullName evidence="1">DUF4012 domain-containing protein</fullName>
    </submittedName>
</protein>
<accession>A0ABP7XD23</accession>
<sequence>MLLVLVAVVGWRVWQVKEALGASEDAASALEAAIRDDDSAAADRAQTDLENHAAAADSGTSGPIWSTLRHLPLIGDDADAVRLASSALVDLVRSAVPALRTVADQRDDLLPQDGQVPLDRIAALRDPVATADRAVGRSADRLDQVDADALLGPLRSRWRSLVERVDQARADLTAARAAVDLLPTMLGGDGPRHLLLIFENNAEIRATGGLPGSAAEVTADDGRLSLGRQVAGSDLVGTTPVLPLTEAERRIYGPRLATDFRQANWTPDFPRSADLWEANWNQRFPADPVDGVVAIDPVALSYLLRATGPITVGAVTLTSDNAVDELLSNVYARIPDPPDQDVFFRQVAAAVFARFTSGVQDTSALLGAFRQGVTEGRIRVQSSLPAEQGALARFSIAGVLPTTPTREPQLGLYLVDATGSKMSYYLRTAAQVEAVSCVDRVQRFDVTATLSSTLRPEDAAALPDYVAGDYEDIALDRGDQIVTVRLYGPIDGRVVTQSIDGATPKKAPIVESDGRGVATVYLVVPPGRSVSVTWRVQTPAGQTGSPQLQLTPGVTANEVSVDPSAC</sequence>
<dbReference type="InterPro" id="IPR025101">
    <property type="entry name" value="DUF4012"/>
</dbReference>
<evidence type="ECO:0000313" key="1">
    <source>
        <dbReference type="EMBL" id="GAA4109637.1"/>
    </source>
</evidence>
<reference evidence="2" key="1">
    <citation type="journal article" date="2019" name="Int. J. Syst. Evol. Microbiol.">
        <title>The Global Catalogue of Microorganisms (GCM) 10K type strain sequencing project: providing services to taxonomists for standard genome sequencing and annotation.</title>
        <authorList>
            <consortium name="The Broad Institute Genomics Platform"/>
            <consortium name="The Broad Institute Genome Sequencing Center for Infectious Disease"/>
            <person name="Wu L."/>
            <person name="Ma J."/>
        </authorList>
    </citation>
    <scope>NUCLEOTIDE SEQUENCE [LARGE SCALE GENOMIC DNA]</scope>
    <source>
        <strain evidence="2">JCM 16703</strain>
    </source>
</reference>
<keyword evidence="2" id="KW-1185">Reference proteome</keyword>
<dbReference type="Proteomes" id="UP001501495">
    <property type="component" value="Unassembled WGS sequence"/>
</dbReference>
<gene>
    <name evidence="1" type="ORF">GCM10022215_04100</name>
</gene>
<dbReference type="EMBL" id="BAAAZH010000003">
    <property type="protein sequence ID" value="GAA4109637.1"/>
    <property type="molecule type" value="Genomic_DNA"/>
</dbReference>
<comment type="caution">
    <text evidence="1">The sequence shown here is derived from an EMBL/GenBank/DDBJ whole genome shotgun (WGS) entry which is preliminary data.</text>
</comment>
<proteinExistence type="predicted"/>
<name>A0ABP7XD23_9ACTN</name>
<evidence type="ECO:0000313" key="2">
    <source>
        <dbReference type="Proteomes" id="UP001501495"/>
    </source>
</evidence>
<dbReference type="Pfam" id="PF13196">
    <property type="entry name" value="DUF4012"/>
    <property type="match status" value="1"/>
</dbReference>
<organism evidence="1 2">
    <name type="scientific">Nocardioides fonticola</name>
    <dbReference type="NCBI Taxonomy" id="450363"/>
    <lineage>
        <taxon>Bacteria</taxon>
        <taxon>Bacillati</taxon>
        <taxon>Actinomycetota</taxon>
        <taxon>Actinomycetes</taxon>
        <taxon>Propionibacteriales</taxon>
        <taxon>Nocardioidaceae</taxon>
        <taxon>Nocardioides</taxon>
    </lineage>
</organism>
<dbReference type="RefSeq" id="WP_344731539.1">
    <property type="nucleotide sequence ID" value="NZ_BAAAZH010000003.1"/>
</dbReference>